<comment type="caution">
    <text evidence="1">The sequence shown here is derived from an EMBL/GenBank/DDBJ whole genome shotgun (WGS) entry which is preliminary data.</text>
</comment>
<name>A0ACC7P5I4_9BACL</name>
<accession>A0ACC7P5I4</accession>
<sequence length="645" mass="71055">MNPFPLPIRQNPLQTKSDLQQAFRQLTDPLMPYYSSGRAGFTIGSTGTSYSGKVAAMEGFSRILWGLVPLVTGGGDSPLWDMYMEGIKNGTNPAHEEYWGTAGDYDQRSVEMAAFGLALALAPEKLVEGLGRDGLEQLTAWLAPINNHKLWDCNWLLFRVMVQMGFRKAGLPYDKALTEETLDAIEPFYMEDGWYADGLKGQAHSDYYVPFAIHYYGLLYASFMEEEDPVRSALYKERAVQFAGQFIHWFAEDGSALPYGRSLTYRFSQAAFWCVMAFTGLDTPYSIGVIKGLVLRHLRWWFAQPIFTPDGLLTIGYTYPNLVMGENYNSPGSPYWAMKSFLVLALPDDHPFWTAEEEAMPLLEASVVQKAPHLVLCRQAEVPHVTAFNSGHTSSNEHTHTSAKYEKFAYSTFFGFSVPRAEWGLAQGAFDSMLALAEGDNLYRVKRRCEETRVDEGLIYTRWKPWADVEVRTWIIPGLPWHVRVHRIATGRVLDGAEGGFALGIEGPGSGGWLPGGSIVPARPYSTVPPQEAESSGNAAYAAYGRGASGVKLLYGSGQAELLTPQANTNIMVSRTVIPTVRTHIEAGATAWLAVAVYGEAFGAKGYGAGAWAAAPRAQVVDGELQVYTDAGGTIEPAFRVRLDA</sequence>
<protein>
    <submittedName>
        <fullName evidence="1">DUF2264 domain-containing protein</fullName>
    </submittedName>
</protein>
<gene>
    <name evidence="1" type="ORF">ACI1P1_24895</name>
</gene>
<dbReference type="Proteomes" id="UP001631969">
    <property type="component" value="Unassembled WGS sequence"/>
</dbReference>
<proteinExistence type="predicted"/>
<organism evidence="1 2">
    <name type="scientific">Paenibacillus mesotrionivorans</name>
    <dbReference type="NCBI Taxonomy" id="3160968"/>
    <lineage>
        <taxon>Bacteria</taxon>
        <taxon>Bacillati</taxon>
        <taxon>Bacillota</taxon>
        <taxon>Bacilli</taxon>
        <taxon>Bacillales</taxon>
        <taxon>Paenibacillaceae</taxon>
        <taxon>Paenibacillus</taxon>
    </lineage>
</organism>
<dbReference type="EMBL" id="JBJURJ010000019">
    <property type="protein sequence ID" value="MFM9331540.1"/>
    <property type="molecule type" value="Genomic_DNA"/>
</dbReference>
<keyword evidence="2" id="KW-1185">Reference proteome</keyword>
<evidence type="ECO:0000313" key="1">
    <source>
        <dbReference type="EMBL" id="MFM9331540.1"/>
    </source>
</evidence>
<evidence type="ECO:0000313" key="2">
    <source>
        <dbReference type="Proteomes" id="UP001631969"/>
    </source>
</evidence>
<reference evidence="1" key="1">
    <citation type="submission" date="2024-12" db="EMBL/GenBank/DDBJ databases">
        <authorList>
            <person name="Wu N."/>
        </authorList>
    </citation>
    <scope>NUCLEOTIDE SEQUENCE</scope>
    <source>
        <strain evidence="1">P15</strain>
    </source>
</reference>